<keyword evidence="5" id="KW-0648">Protein biosynthesis</keyword>
<evidence type="ECO:0000313" key="8">
    <source>
        <dbReference type="EMBL" id="KAL1138775.1"/>
    </source>
</evidence>
<evidence type="ECO:0000256" key="6">
    <source>
        <dbReference type="PROSITE-ProRule" id="PRU00209"/>
    </source>
</evidence>
<dbReference type="Pfam" id="PF01588">
    <property type="entry name" value="tRNA_bind"/>
    <property type="match status" value="1"/>
</dbReference>
<dbReference type="PANTHER" id="PTHR11586:SF33">
    <property type="entry name" value="AMINOACYL TRNA SYNTHASE COMPLEX-INTERACTING MULTIFUNCTIONAL PROTEIN 1"/>
    <property type="match status" value="1"/>
</dbReference>
<keyword evidence="4 6" id="KW-0694">RNA-binding</keyword>
<feature type="domain" description="TRNA-binding" evidence="7">
    <location>
        <begin position="16"/>
        <end position="117"/>
    </location>
</feature>
<protein>
    <recommendedName>
        <fullName evidence="7">tRNA-binding domain-containing protein</fullName>
    </recommendedName>
</protein>
<evidence type="ECO:0000256" key="1">
    <source>
        <dbReference type="ARBA" id="ARBA00004496"/>
    </source>
</evidence>
<reference evidence="8 9" key="1">
    <citation type="submission" date="2024-07" db="EMBL/GenBank/DDBJ databases">
        <title>Chromosome-level genome assembly of the water stick insect Ranatra chinensis (Heteroptera: Nepidae).</title>
        <authorList>
            <person name="Liu X."/>
        </authorList>
    </citation>
    <scope>NUCLEOTIDE SEQUENCE [LARGE SCALE GENOMIC DNA]</scope>
    <source>
        <strain evidence="8">Cailab_2021Rc</strain>
        <tissue evidence="8">Muscle</tissue>
    </source>
</reference>
<dbReference type="InterPro" id="IPR051270">
    <property type="entry name" value="Tyrosine-tRNA_ligase_regulator"/>
</dbReference>
<accession>A0ABD0YSC6</accession>
<comment type="subcellular location">
    <subcellularLocation>
        <location evidence="1">Cytoplasm</location>
    </subcellularLocation>
</comment>
<dbReference type="Proteomes" id="UP001558652">
    <property type="component" value="Unassembled WGS sequence"/>
</dbReference>
<dbReference type="InterPro" id="IPR012340">
    <property type="entry name" value="NA-bd_OB-fold"/>
</dbReference>
<dbReference type="EMBL" id="JBFDAA010000003">
    <property type="protein sequence ID" value="KAL1138775.1"/>
    <property type="molecule type" value="Genomic_DNA"/>
</dbReference>
<evidence type="ECO:0000256" key="2">
    <source>
        <dbReference type="ARBA" id="ARBA00022490"/>
    </source>
</evidence>
<keyword evidence="2" id="KW-0963">Cytoplasm</keyword>
<gene>
    <name evidence="8" type="ORF">AAG570_008837</name>
</gene>
<evidence type="ECO:0000256" key="4">
    <source>
        <dbReference type="ARBA" id="ARBA00022884"/>
    </source>
</evidence>
<dbReference type="PANTHER" id="PTHR11586">
    <property type="entry name" value="TRNA-AMINOACYLATION COFACTOR ARC1 FAMILY MEMBER"/>
    <property type="match status" value="1"/>
</dbReference>
<comment type="caution">
    <text evidence="8">The sequence shown here is derived from an EMBL/GenBank/DDBJ whole genome shotgun (WGS) entry which is preliminary data.</text>
</comment>
<proteinExistence type="predicted"/>
<dbReference type="Gene3D" id="2.40.50.140">
    <property type="entry name" value="Nucleic acid-binding proteins"/>
    <property type="match status" value="1"/>
</dbReference>
<dbReference type="CDD" id="cd02799">
    <property type="entry name" value="tRNA_bind_EMAP-II_like"/>
    <property type="match status" value="1"/>
</dbReference>
<keyword evidence="9" id="KW-1185">Reference proteome</keyword>
<dbReference type="GO" id="GO:0000049">
    <property type="term" value="F:tRNA binding"/>
    <property type="evidence" value="ECO:0007669"/>
    <property type="project" value="UniProtKB-UniRule"/>
</dbReference>
<evidence type="ECO:0000256" key="3">
    <source>
        <dbReference type="ARBA" id="ARBA00022555"/>
    </source>
</evidence>
<dbReference type="PROSITE" id="PS50886">
    <property type="entry name" value="TRBD"/>
    <property type="match status" value="1"/>
</dbReference>
<dbReference type="GO" id="GO:0005737">
    <property type="term" value="C:cytoplasm"/>
    <property type="evidence" value="ECO:0007669"/>
    <property type="project" value="UniProtKB-SubCell"/>
</dbReference>
<keyword evidence="3 6" id="KW-0820">tRNA-binding</keyword>
<dbReference type="FunFam" id="2.40.50.140:FF:000047">
    <property type="entry name" value="tyrosine--tRNA ligase, cytoplasmic isoform X2"/>
    <property type="match status" value="1"/>
</dbReference>
<evidence type="ECO:0000256" key="5">
    <source>
        <dbReference type="ARBA" id="ARBA00022917"/>
    </source>
</evidence>
<dbReference type="SUPFAM" id="SSF50249">
    <property type="entry name" value="Nucleic acid-binding proteins"/>
    <property type="match status" value="1"/>
</dbReference>
<dbReference type="AlphaFoldDB" id="A0ABD0YSC6"/>
<evidence type="ECO:0000313" key="9">
    <source>
        <dbReference type="Proteomes" id="UP001558652"/>
    </source>
</evidence>
<feature type="non-terminal residue" evidence="8">
    <location>
        <position position="1"/>
    </location>
</feature>
<name>A0ABD0YSC6_9HEMI</name>
<dbReference type="InterPro" id="IPR002547">
    <property type="entry name" value="tRNA-bd_dom"/>
</dbReference>
<dbReference type="GO" id="GO:0006412">
    <property type="term" value="P:translation"/>
    <property type="evidence" value="ECO:0007669"/>
    <property type="project" value="UniProtKB-KW"/>
</dbReference>
<sequence>YFVLLLGSDAGEPPVDVGRLDFRIGRIIDIKKHPDADSLYVEQVDIGQEKHLTVVSGLVKHVSLEEMKDRLVVLLCNLKPAKMRGITSEAMVMCANSPERVEVLSPPSSSVPGDLVHVEGFSRVPDAQLNPKKKIFESVAPDLKTNEKKEATYKGAVWVVPGKGSIMAATLQAANIK</sequence>
<evidence type="ECO:0000259" key="7">
    <source>
        <dbReference type="PROSITE" id="PS50886"/>
    </source>
</evidence>
<organism evidence="8 9">
    <name type="scientific">Ranatra chinensis</name>
    <dbReference type="NCBI Taxonomy" id="642074"/>
    <lineage>
        <taxon>Eukaryota</taxon>
        <taxon>Metazoa</taxon>
        <taxon>Ecdysozoa</taxon>
        <taxon>Arthropoda</taxon>
        <taxon>Hexapoda</taxon>
        <taxon>Insecta</taxon>
        <taxon>Pterygota</taxon>
        <taxon>Neoptera</taxon>
        <taxon>Paraneoptera</taxon>
        <taxon>Hemiptera</taxon>
        <taxon>Heteroptera</taxon>
        <taxon>Panheteroptera</taxon>
        <taxon>Nepomorpha</taxon>
        <taxon>Nepidae</taxon>
        <taxon>Ranatrinae</taxon>
        <taxon>Ranatra</taxon>
    </lineage>
</organism>